<dbReference type="EMBL" id="JAEPDI010000001">
    <property type="protein sequence ID" value="MCG7937764.1"/>
    <property type="molecule type" value="Genomic_DNA"/>
</dbReference>
<comment type="caution">
    <text evidence="2">The sequence shown here is derived from an EMBL/GenBank/DDBJ whole genome shotgun (WGS) entry which is preliminary data.</text>
</comment>
<feature type="region of interest" description="Disordered" evidence="1">
    <location>
        <begin position="1"/>
        <end position="79"/>
    </location>
</feature>
<accession>A0A9E4K2D6</accession>
<gene>
    <name evidence="2" type="ORF">JAZ04_02735</name>
</gene>
<name>A0A9E4K2D6_9GAMM</name>
<organism evidence="2 3">
    <name type="scientific">Candidatus Thiodiazotropha lotti</name>
    <dbReference type="NCBI Taxonomy" id="2792787"/>
    <lineage>
        <taxon>Bacteria</taxon>
        <taxon>Pseudomonadati</taxon>
        <taxon>Pseudomonadota</taxon>
        <taxon>Gammaproteobacteria</taxon>
        <taxon>Chromatiales</taxon>
        <taxon>Sedimenticolaceae</taxon>
        <taxon>Candidatus Thiodiazotropha</taxon>
    </lineage>
</organism>
<sequence>MSSYAYFTNTSFLPSNKYSKQENPIGSQSDNSSKTKLDSTVESPTTEEQLSNQSTPLSQKIDQPSLSEQLNSENKNAPDEMLCIAKGDTDDIKSVITTHY</sequence>
<reference evidence="2" key="1">
    <citation type="journal article" date="2021" name="Proc. Natl. Acad. Sci. U.S.A.">
        <title>Global biogeography of chemosynthetic symbionts reveals both localized and globally distributed symbiont groups. .</title>
        <authorList>
            <person name="Osvatic J.T."/>
            <person name="Wilkins L.G.E."/>
            <person name="Leibrecht L."/>
            <person name="Leray M."/>
            <person name="Zauner S."/>
            <person name="Polzin J."/>
            <person name="Camacho Y."/>
            <person name="Gros O."/>
            <person name="van Gils J.A."/>
            <person name="Eisen J.A."/>
            <person name="Petersen J.M."/>
            <person name="Yuen B."/>
        </authorList>
    </citation>
    <scope>NUCLEOTIDE SEQUENCE</scope>
    <source>
        <strain evidence="2">MAGL173</strain>
    </source>
</reference>
<dbReference type="Proteomes" id="UP000886687">
    <property type="component" value="Unassembled WGS sequence"/>
</dbReference>
<feature type="compositionally biased region" description="Polar residues" evidence="1">
    <location>
        <begin position="40"/>
        <end position="75"/>
    </location>
</feature>
<evidence type="ECO:0000313" key="3">
    <source>
        <dbReference type="Proteomes" id="UP000886687"/>
    </source>
</evidence>
<evidence type="ECO:0000256" key="1">
    <source>
        <dbReference type="SAM" id="MobiDB-lite"/>
    </source>
</evidence>
<feature type="compositionally biased region" description="Polar residues" evidence="1">
    <location>
        <begin position="1"/>
        <end position="32"/>
    </location>
</feature>
<evidence type="ECO:0000313" key="2">
    <source>
        <dbReference type="EMBL" id="MCG7937764.1"/>
    </source>
</evidence>
<dbReference type="AlphaFoldDB" id="A0A9E4K2D6"/>
<protein>
    <submittedName>
        <fullName evidence="2">Uncharacterized protein</fullName>
    </submittedName>
</protein>
<proteinExistence type="predicted"/>